<reference evidence="2 3" key="1">
    <citation type="submission" date="2023-11" db="EMBL/GenBank/DDBJ databases">
        <title>Peredibacter starrii A3.12.</title>
        <authorList>
            <person name="Mitchell R.J."/>
        </authorList>
    </citation>
    <scope>NUCLEOTIDE SEQUENCE [LARGE SCALE GENOMIC DNA]</scope>
    <source>
        <strain evidence="2 3">A3.12</strain>
    </source>
</reference>
<dbReference type="AlphaFoldDB" id="A0AAX4HMK0"/>
<accession>A0AAX4HMK0</accession>
<evidence type="ECO:0000256" key="1">
    <source>
        <dbReference type="SAM" id="MobiDB-lite"/>
    </source>
</evidence>
<sequence length="49" mass="5473">MAKKKQGLYANIHKAQEREKHGGRPVRKKGEAGAPTNEAFRKAKKTAKK</sequence>
<dbReference type="Proteomes" id="UP001324634">
    <property type="component" value="Chromosome"/>
</dbReference>
<evidence type="ECO:0000313" key="3">
    <source>
        <dbReference type="Proteomes" id="UP001324634"/>
    </source>
</evidence>
<feature type="region of interest" description="Disordered" evidence="1">
    <location>
        <begin position="1"/>
        <end position="49"/>
    </location>
</feature>
<name>A0AAX4HMK0_9BACT</name>
<dbReference type="KEGG" id="psti:SOO65_17760"/>
<dbReference type="RefSeq" id="WP_321393524.1">
    <property type="nucleotide sequence ID" value="NZ_CP139487.1"/>
</dbReference>
<dbReference type="EMBL" id="CP139487">
    <property type="protein sequence ID" value="WPU64542.1"/>
    <property type="molecule type" value="Genomic_DNA"/>
</dbReference>
<protein>
    <submittedName>
        <fullName evidence="2">Uncharacterized protein</fullName>
    </submittedName>
</protein>
<proteinExistence type="predicted"/>
<organism evidence="2 3">
    <name type="scientific">Peredibacter starrii</name>
    <dbReference type="NCBI Taxonomy" id="28202"/>
    <lineage>
        <taxon>Bacteria</taxon>
        <taxon>Pseudomonadati</taxon>
        <taxon>Bdellovibrionota</taxon>
        <taxon>Bacteriovoracia</taxon>
        <taxon>Bacteriovoracales</taxon>
        <taxon>Bacteriovoracaceae</taxon>
        <taxon>Peredibacter</taxon>
    </lineage>
</organism>
<keyword evidence="3" id="KW-1185">Reference proteome</keyword>
<evidence type="ECO:0000313" key="2">
    <source>
        <dbReference type="EMBL" id="WPU64542.1"/>
    </source>
</evidence>
<gene>
    <name evidence="2" type="ORF">SOO65_17760</name>
</gene>